<comment type="caution">
    <text evidence="10">The sequence shown here is derived from an EMBL/GenBank/DDBJ whole genome shotgun (WGS) entry which is preliminary data.</text>
</comment>
<evidence type="ECO:0000313" key="10">
    <source>
        <dbReference type="EMBL" id="GAA2338174.1"/>
    </source>
</evidence>
<feature type="transmembrane region" description="Helical" evidence="8">
    <location>
        <begin position="215"/>
        <end position="235"/>
    </location>
</feature>
<accession>A0ABP5ST90</accession>
<evidence type="ECO:0000256" key="8">
    <source>
        <dbReference type="SAM" id="Phobius"/>
    </source>
</evidence>
<evidence type="ECO:0000256" key="4">
    <source>
        <dbReference type="ARBA" id="ARBA00022692"/>
    </source>
</evidence>
<feature type="region of interest" description="Disordered" evidence="7">
    <location>
        <begin position="300"/>
        <end position="324"/>
    </location>
</feature>
<feature type="transmembrane region" description="Helical" evidence="8">
    <location>
        <begin position="49"/>
        <end position="71"/>
    </location>
</feature>
<evidence type="ECO:0000256" key="7">
    <source>
        <dbReference type="SAM" id="MobiDB-lite"/>
    </source>
</evidence>
<keyword evidence="11" id="KW-1185">Reference proteome</keyword>
<feature type="transmembrane region" description="Helical" evidence="8">
    <location>
        <begin position="273"/>
        <end position="295"/>
    </location>
</feature>
<dbReference type="InterPro" id="IPR037185">
    <property type="entry name" value="EmrE-like"/>
</dbReference>
<feature type="transmembrane region" description="Helical" evidence="8">
    <location>
        <begin position="187"/>
        <end position="209"/>
    </location>
</feature>
<reference evidence="11" key="1">
    <citation type="journal article" date="2019" name="Int. J. Syst. Evol. Microbiol.">
        <title>The Global Catalogue of Microorganisms (GCM) 10K type strain sequencing project: providing services to taxonomists for standard genome sequencing and annotation.</title>
        <authorList>
            <consortium name="The Broad Institute Genomics Platform"/>
            <consortium name="The Broad Institute Genome Sequencing Center for Infectious Disease"/>
            <person name="Wu L."/>
            <person name="Ma J."/>
        </authorList>
    </citation>
    <scope>NUCLEOTIDE SEQUENCE [LARGE SCALE GENOMIC DNA]</scope>
    <source>
        <strain evidence="11">JCM 3272</strain>
    </source>
</reference>
<keyword evidence="5 8" id="KW-1133">Transmembrane helix</keyword>
<evidence type="ECO:0000256" key="1">
    <source>
        <dbReference type="ARBA" id="ARBA00004651"/>
    </source>
</evidence>
<dbReference type="PANTHER" id="PTHR42920:SF5">
    <property type="entry name" value="EAMA DOMAIN-CONTAINING PROTEIN"/>
    <property type="match status" value="1"/>
</dbReference>
<sequence>MDLSLAAFLGGLSPAQTGVVKLRLALATMIASAAGNQAGAALGAKAFPAIGPAGVVAVRQFVAAAVLLPVARPNLRRFTWSQWWPTLLLGLVFATMNLSLYTAVDRVGLGLAVTLEFLGPLAVALAGSRTGADLACALLAGAGVYVLVLPGPSSDYAGMALGLLAAACWAAYILLNRLIGARLPGLQAPAAATTVSAVLYVPVALVMALHHRFTLAGVGWAIGAGVLCSVVPYAADLVALRRIPTRFFGLLQSVHPVFAALAGAVILGQVPPAHVWLGIAVVVAVNATAVSLAAARHRSAPAPHPAPAPEPAPVPAPEPAPVPA</sequence>
<evidence type="ECO:0000256" key="2">
    <source>
        <dbReference type="ARBA" id="ARBA00007362"/>
    </source>
</evidence>
<feature type="transmembrane region" description="Helical" evidence="8">
    <location>
        <begin position="107"/>
        <end position="127"/>
    </location>
</feature>
<evidence type="ECO:0000256" key="3">
    <source>
        <dbReference type="ARBA" id="ARBA00022475"/>
    </source>
</evidence>
<feature type="transmembrane region" description="Helical" evidence="8">
    <location>
        <begin position="134"/>
        <end position="150"/>
    </location>
</feature>
<protein>
    <submittedName>
        <fullName evidence="10">EamA family transporter</fullName>
    </submittedName>
</protein>
<organism evidence="10 11">
    <name type="scientific">Dactylosporangium salmoneum</name>
    <dbReference type="NCBI Taxonomy" id="53361"/>
    <lineage>
        <taxon>Bacteria</taxon>
        <taxon>Bacillati</taxon>
        <taxon>Actinomycetota</taxon>
        <taxon>Actinomycetes</taxon>
        <taxon>Micromonosporales</taxon>
        <taxon>Micromonosporaceae</taxon>
        <taxon>Dactylosporangium</taxon>
    </lineage>
</organism>
<feature type="domain" description="EamA" evidence="9">
    <location>
        <begin position="158"/>
        <end position="284"/>
    </location>
</feature>
<dbReference type="InterPro" id="IPR000620">
    <property type="entry name" value="EamA_dom"/>
</dbReference>
<dbReference type="Proteomes" id="UP001501444">
    <property type="component" value="Unassembled WGS sequence"/>
</dbReference>
<keyword evidence="3" id="KW-1003">Cell membrane</keyword>
<dbReference type="EMBL" id="BAAARV010000018">
    <property type="protein sequence ID" value="GAA2338174.1"/>
    <property type="molecule type" value="Genomic_DNA"/>
</dbReference>
<keyword evidence="6 8" id="KW-0472">Membrane</keyword>
<feature type="transmembrane region" description="Helical" evidence="8">
    <location>
        <begin position="156"/>
        <end position="175"/>
    </location>
</feature>
<feature type="transmembrane region" description="Helical" evidence="8">
    <location>
        <begin position="83"/>
        <end position="101"/>
    </location>
</feature>
<feature type="compositionally biased region" description="Pro residues" evidence="7">
    <location>
        <begin position="302"/>
        <end position="324"/>
    </location>
</feature>
<dbReference type="InterPro" id="IPR051258">
    <property type="entry name" value="Diverse_Substrate_Transporter"/>
</dbReference>
<dbReference type="PANTHER" id="PTHR42920">
    <property type="entry name" value="OS03G0707200 PROTEIN-RELATED"/>
    <property type="match status" value="1"/>
</dbReference>
<comment type="subcellular location">
    <subcellularLocation>
        <location evidence="1">Cell membrane</location>
        <topology evidence="1">Multi-pass membrane protein</topology>
    </subcellularLocation>
</comment>
<keyword evidence="4 8" id="KW-0812">Transmembrane</keyword>
<dbReference type="Pfam" id="PF00892">
    <property type="entry name" value="EamA"/>
    <property type="match status" value="1"/>
</dbReference>
<evidence type="ECO:0000256" key="5">
    <source>
        <dbReference type="ARBA" id="ARBA00022989"/>
    </source>
</evidence>
<dbReference type="SUPFAM" id="SSF103481">
    <property type="entry name" value="Multidrug resistance efflux transporter EmrE"/>
    <property type="match status" value="2"/>
</dbReference>
<evidence type="ECO:0000256" key="6">
    <source>
        <dbReference type="ARBA" id="ARBA00023136"/>
    </source>
</evidence>
<evidence type="ECO:0000259" key="9">
    <source>
        <dbReference type="Pfam" id="PF00892"/>
    </source>
</evidence>
<comment type="similarity">
    <text evidence="2">Belongs to the EamA transporter family.</text>
</comment>
<proteinExistence type="inferred from homology"/>
<gene>
    <name evidence="10" type="ORF">GCM10010170_019600</name>
</gene>
<evidence type="ECO:0000313" key="11">
    <source>
        <dbReference type="Proteomes" id="UP001501444"/>
    </source>
</evidence>
<name>A0ABP5ST90_9ACTN</name>
<feature type="transmembrane region" description="Helical" evidence="8">
    <location>
        <begin position="247"/>
        <end position="267"/>
    </location>
</feature>